<dbReference type="AlphaFoldDB" id="A0A0B2VLQ3"/>
<evidence type="ECO:0000313" key="2">
    <source>
        <dbReference type="Proteomes" id="UP000031036"/>
    </source>
</evidence>
<dbReference type="Proteomes" id="UP000031036">
    <property type="component" value="Unassembled WGS sequence"/>
</dbReference>
<protein>
    <submittedName>
        <fullName evidence="1">Uncharacterized protein</fullName>
    </submittedName>
</protein>
<sequence length="132" mass="15228">MWTHFYVDVTHNARGGWSKRIISELSLFSLKRKRTIKCTKLRKNFFARLIVCTSLLQLLASEDTNNSAVNNESQSLKGVKNDDDEYSCNAKNYRIIEEREQLEGSNEDKDKVELSETLNIKCVTLGVNLRKL</sequence>
<keyword evidence="2" id="KW-1185">Reference proteome</keyword>
<reference evidence="1 2" key="1">
    <citation type="submission" date="2014-11" db="EMBL/GenBank/DDBJ databases">
        <title>Genetic blueprint of the zoonotic pathogen Toxocara canis.</title>
        <authorList>
            <person name="Zhu X.-Q."/>
            <person name="Korhonen P.K."/>
            <person name="Cai H."/>
            <person name="Young N.D."/>
            <person name="Nejsum P."/>
            <person name="von Samson-Himmelstjerna G."/>
            <person name="Boag P.R."/>
            <person name="Tan P."/>
            <person name="Li Q."/>
            <person name="Min J."/>
            <person name="Yang Y."/>
            <person name="Wang X."/>
            <person name="Fang X."/>
            <person name="Hall R.S."/>
            <person name="Hofmann A."/>
            <person name="Sternberg P.W."/>
            <person name="Jex A.R."/>
            <person name="Gasser R.B."/>
        </authorList>
    </citation>
    <scope>NUCLEOTIDE SEQUENCE [LARGE SCALE GENOMIC DNA]</scope>
    <source>
        <strain evidence="1">PN_DK_2014</strain>
    </source>
</reference>
<evidence type="ECO:0000313" key="1">
    <source>
        <dbReference type="EMBL" id="KHN81965.1"/>
    </source>
</evidence>
<dbReference type="EMBL" id="JPKZ01001436">
    <property type="protein sequence ID" value="KHN81965.1"/>
    <property type="molecule type" value="Genomic_DNA"/>
</dbReference>
<name>A0A0B2VLQ3_TOXCA</name>
<gene>
    <name evidence="1" type="ORF">Tcan_17483</name>
</gene>
<proteinExistence type="predicted"/>
<organism evidence="1 2">
    <name type="scientific">Toxocara canis</name>
    <name type="common">Canine roundworm</name>
    <dbReference type="NCBI Taxonomy" id="6265"/>
    <lineage>
        <taxon>Eukaryota</taxon>
        <taxon>Metazoa</taxon>
        <taxon>Ecdysozoa</taxon>
        <taxon>Nematoda</taxon>
        <taxon>Chromadorea</taxon>
        <taxon>Rhabditida</taxon>
        <taxon>Spirurina</taxon>
        <taxon>Ascaridomorpha</taxon>
        <taxon>Ascaridoidea</taxon>
        <taxon>Toxocaridae</taxon>
        <taxon>Toxocara</taxon>
    </lineage>
</organism>
<comment type="caution">
    <text evidence="1">The sequence shown here is derived from an EMBL/GenBank/DDBJ whole genome shotgun (WGS) entry which is preliminary data.</text>
</comment>
<accession>A0A0B2VLQ3</accession>